<evidence type="ECO:0000256" key="3">
    <source>
        <dbReference type="ARBA" id="ARBA00023125"/>
    </source>
</evidence>
<evidence type="ECO:0000256" key="2">
    <source>
        <dbReference type="ARBA" id="ARBA00023015"/>
    </source>
</evidence>
<dbReference type="PROSITE" id="PS50931">
    <property type="entry name" value="HTH_LYSR"/>
    <property type="match status" value="1"/>
</dbReference>
<dbReference type="InterPro" id="IPR036388">
    <property type="entry name" value="WH-like_DNA-bd_sf"/>
</dbReference>
<dbReference type="Gene3D" id="3.40.190.290">
    <property type="match status" value="1"/>
</dbReference>
<dbReference type="Proteomes" id="UP000254589">
    <property type="component" value="Unassembled WGS sequence"/>
</dbReference>
<dbReference type="Pfam" id="PF03466">
    <property type="entry name" value="LysR_substrate"/>
    <property type="match status" value="1"/>
</dbReference>
<dbReference type="Pfam" id="PF00126">
    <property type="entry name" value="HTH_1"/>
    <property type="match status" value="1"/>
</dbReference>
<dbReference type="EMBL" id="UGSJ01000001">
    <property type="protein sequence ID" value="SUA90829.1"/>
    <property type="molecule type" value="Genomic_DNA"/>
</dbReference>
<keyword evidence="3" id="KW-0238">DNA-binding</keyword>
<dbReference type="InterPro" id="IPR036390">
    <property type="entry name" value="WH_DNA-bd_sf"/>
</dbReference>
<gene>
    <name evidence="6" type="primary">gltC_1</name>
    <name evidence="6" type="ORF">NCTC13159_02316</name>
</gene>
<dbReference type="SUPFAM" id="SSF53850">
    <property type="entry name" value="Periplasmic binding protein-like II"/>
    <property type="match status" value="1"/>
</dbReference>
<dbReference type="PRINTS" id="PR00039">
    <property type="entry name" value="HTHLYSR"/>
</dbReference>
<dbReference type="AlphaFoldDB" id="A0AAJ5D0N6"/>
<organism evidence="6 7">
    <name type="scientific">Pandoraea pulmonicola</name>
    <dbReference type="NCBI Taxonomy" id="93221"/>
    <lineage>
        <taxon>Bacteria</taxon>
        <taxon>Pseudomonadati</taxon>
        <taxon>Pseudomonadota</taxon>
        <taxon>Betaproteobacteria</taxon>
        <taxon>Burkholderiales</taxon>
        <taxon>Burkholderiaceae</taxon>
        <taxon>Pandoraea</taxon>
    </lineage>
</organism>
<dbReference type="GO" id="GO:0003677">
    <property type="term" value="F:DNA binding"/>
    <property type="evidence" value="ECO:0007669"/>
    <property type="project" value="UniProtKB-KW"/>
</dbReference>
<dbReference type="CDD" id="cd08438">
    <property type="entry name" value="PBP2_CidR"/>
    <property type="match status" value="1"/>
</dbReference>
<feature type="domain" description="HTH lysR-type" evidence="5">
    <location>
        <begin position="22"/>
        <end position="83"/>
    </location>
</feature>
<protein>
    <submittedName>
        <fullName evidence="6">HTH-type transcriptional regulator gltC</fullName>
    </submittedName>
</protein>
<name>A0AAJ5D0N6_PANPU</name>
<keyword evidence="4" id="KW-0804">Transcription</keyword>
<dbReference type="PANTHER" id="PTHR30419">
    <property type="entry name" value="HTH-TYPE TRANSCRIPTIONAL REGULATOR YBHD"/>
    <property type="match status" value="1"/>
</dbReference>
<dbReference type="GO" id="GO:0005829">
    <property type="term" value="C:cytosol"/>
    <property type="evidence" value="ECO:0007669"/>
    <property type="project" value="TreeGrafter"/>
</dbReference>
<dbReference type="SUPFAM" id="SSF46785">
    <property type="entry name" value="Winged helix' DNA-binding domain"/>
    <property type="match status" value="1"/>
</dbReference>
<proteinExistence type="inferred from homology"/>
<comment type="caution">
    <text evidence="6">The sequence shown here is derived from an EMBL/GenBank/DDBJ whole genome shotgun (WGS) entry which is preliminary data.</text>
</comment>
<dbReference type="InterPro" id="IPR050950">
    <property type="entry name" value="HTH-type_LysR_regulators"/>
</dbReference>
<dbReference type="InterPro" id="IPR000847">
    <property type="entry name" value="LysR_HTH_N"/>
</dbReference>
<comment type="similarity">
    <text evidence="1">Belongs to the LysR transcriptional regulatory family.</text>
</comment>
<evidence type="ECO:0000313" key="6">
    <source>
        <dbReference type="EMBL" id="SUA90829.1"/>
    </source>
</evidence>
<accession>A0AAJ5D0N6</accession>
<evidence type="ECO:0000259" key="5">
    <source>
        <dbReference type="PROSITE" id="PS50931"/>
    </source>
</evidence>
<sequence length="335" mass="36735">MPYGAGLFGKSHHTGANERTKMELRALRGFVEVVRQQSFTAAAEALFVTQPTVSKMVKALEDELGTPLMLREERGMGRRLQLTDAGRVVFERGQDVLAAYARLQHELADLETVARGELSIGIPPLGGDLFIPVIGAFHQHYPDIEMKLFETGSRAIEQALLAGDIELGAVLLPVDPTILDVLPVCHYPLRLIAPRESRWEGRASVGLAELRDEPFVFYGEGFALSELVNAACRRAGFTPKIAGRSSQWDFIASMVDNGVGVALLPEPFCARLDPRRFVIADVRDPEIPWDLAMAWRRDSYLSHAARRWLALARDILGPGGDGEAQAAIAGGARRS</sequence>
<evidence type="ECO:0000256" key="4">
    <source>
        <dbReference type="ARBA" id="ARBA00023163"/>
    </source>
</evidence>
<dbReference type="Gene3D" id="1.10.10.10">
    <property type="entry name" value="Winged helix-like DNA-binding domain superfamily/Winged helix DNA-binding domain"/>
    <property type="match status" value="1"/>
</dbReference>
<dbReference type="PANTHER" id="PTHR30419:SF8">
    <property type="entry name" value="NITROGEN ASSIMILATION TRANSCRIPTIONAL ACTIVATOR-RELATED"/>
    <property type="match status" value="1"/>
</dbReference>
<dbReference type="FunFam" id="1.10.10.10:FF:000001">
    <property type="entry name" value="LysR family transcriptional regulator"/>
    <property type="match status" value="1"/>
</dbReference>
<keyword evidence="2" id="KW-0805">Transcription regulation</keyword>
<evidence type="ECO:0000313" key="7">
    <source>
        <dbReference type="Proteomes" id="UP000254589"/>
    </source>
</evidence>
<evidence type="ECO:0000256" key="1">
    <source>
        <dbReference type="ARBA" id="ARBA00009437"/>
    </source>
</evidence>
<dbReference type="InterPro" id="IPR005119">
    <property type="entry name" value="LysR_subst-bd"/>
</dbReference>
<reference evidence="6 7" key="1">
    <citation type="submission" date="2018-06" db="EMBL/GenBank/DDBJ databases">
        <authorList>
            <consortium name="Pathogen Informatics"/>
            <person name="Doyle S."/>
        </authorList>
    </citation>
    <scope>NUCLEOTIDE SEQUENCE [LARGE SCALE GENOMIC DNA]</scope>
    <source>
        <strain evidence="6 7">NCTC13159</strain>
    </source>
</reference>
<dbReference type="GO" id="GO:0003700">
    <property type="term" value="F:DNA-binding transcription factor activity"/>
    <property type="evidence" value="ECO:0007669"/>
    <property type="project" value="InterPro"/>
</dbReference>